<name>A0A7X0EEG7_9PROT</name>
<dbReference type="Proteomes" id="UP000539175">
    <property type="component" value="Unassembled WGS sequence"/>
</dbReference>
<feature type="region of interest" description="Disordered" evidence="1">
    <location>
        <begin position="33"/>
        <end position="61"/>
    </location>
</feature>
<dbReference type="RefSeq" id="WP_184799927.1">
    <property type="nucleotide sequence ID" value="NZ_JACIIZ010000005.1"/>
</dbReference>
<comment type="caution">
    <text evidence="2">The sequence shown here is derived from an EMBL/GenBank/DDBJ whole genome shotgun (WGS) entry which is preliminary data.</text>
</comment>
<evidence type="ECO:0000313" key="3">
    <source>
        <dbReference type="Proteomes" id="UP000539175"/>
    </source>
</evidence>
<organism evidence="2 3">
    <name type="scientific">Nitrospirillum iridis</name>
    <dbReference type="NCBI Taxonomy" id="765888"/>
    <lineage>
        <taxon>Bacteria</taxon>
        <taxon>Pseudomonadati</taxon>
        <taxon>Pseudomonadota</taxon>
        <taxon>Alphaproteobacteria</taxon>
        <taxon>Rhodospirillales</taxon>
        <taxon>Azospirillaceae</taxon>
        <taxon>Nitrospirillum</taxon>
    </lineage>
</organism>
<dbReference type="EMBL" id="JACIIZ010000005">
    <property type="protein sequence ID" value="MBB6251429.1"/>
    <property type="molecule type" value="Genomic_DNA"/>
</dbReference>
<proteinExistence type="predicted"/>
<keyword evidence="3" id="KW-1185">Reference proteome</keyword>
<reference evidence="2 3" key="1">
    <citation type="submission" date="2020-08" db="EMBL/GenBank/DDBJ databases">
        <title>Genomic Encyclopedia of Type Strains, Phase IV (KMG-IV): sequencing the most valuable type-strain genomes for metagenomic binning, comparative biology and taxonomic classification.</title>
        <authorList>
            <person name="Goeker M."/>
        </authorList>
    </citation>
    <scope>NUCLEOTIDE SEQUENCE [LARGE SCALE GENOMIC DNA]</scope>
    <source>
        <strain evidence="2 3">DSM 22198</strain>
    </source>
</reference>
<evidence type="ECO:0000313" key="2">
    <source>
        <dbReference type="EMBL" id="MBB6251429.1"/>
    </source>
</evidence>
<gene>
    <name evidence="2" type="ORF">FHS74_001980</name>
</gene>
<dbReference type="AlphaFoldDB" id="A0A7X0EEG7"/>
<evidence type="ECO:0000256" key="1">
    <source>
        <dbReference type="SAM" id="MobiDB-lite"/>
    </source>
</evidence>
<sequence>MAMRARVDSPLPVTTDQPFRFCPAREELDALRAQAAALDKQDADPAPADGPDAPPPDADAVSGQARALADRIEALEAKVDTAPVYLIRVGGFPDRAKWRRLLAEHNAMSPAPQQLVAALREVVDTKIVAEDRPAWHELIARVTDITLIPNGDDAEGVKHWMEDLASYADLQEVAKEHSPRFLKLSAQKQFSDETAPTLACQMFLVGVENRDDVPFARDGKGLVSDATLRALGSETVATIGAKARDLLFLDKALEKN</sequence>
<accession>A0A7X0EEG7</accession>
<feature type="compositionally biased region" description="Low complexity" evidence="1">
    <location>
        <begin position="33"/>
        <end position="51"/>
    </location>
</feature>
<protein>
    <submittedName>
        <fullName evidence="2">Uncharacterized protein</fullName>
    </submittedName>
</protein>